<keyword evidence="1" id="KW-0472">Membrane</keyword>
<feature type="transmembrane region" description="Helical" evidence="1">
    <location>
        <begin position="58"/>
        <end position="78"/>
    </location>
</feature>
<gene>
    <name evidence="7" type="ORF">DW707_07165</name>
    <name evidence="6" type="ORF">DW813_16030</name>
    <name evidence="5" type="ORF">DWY29_16045</name>
    <name evidence="4" type="ORF">ERS852392_01093</name>
    <name evidence="3" type="ORF">RIL183_08961</name>
</gene>
<name>A0A0M6WZX5_9FIRM</name>
<evidence type="ECO:0000313" key="12">
    <source>
        <dbReference type="Proteomes" id="UP000286271"/>
    </source>
</evidence>
<dbReference type="Proteomes" id="UP000095395">
    <property type="component" value="Unassembled WGS sequence"/>
</dbReference>
<evidence type="ECO:0000313" key="11">
    <source>
        <dbReference type="Proteomes" id="UP000285820"/>
    </source>
</evidence>
<evidence type="ECO:0000313" key="3">
    <source>
        <dbReference type="EMBL" id="CRL43282.1"/>
    </source>
</evidence>
<reference evidence="10 11" key="3">
    <citation type="submission" date="2018-08" db="EMBL/GenBank/DDBJ databases">
        <title>A genome reference for cultivated species of the human gut microbiota.</title>
        <authorList>
            <person name="Zou Y."/>
            <person name="Xue W."/>
            <person name="Luo G."/>
        </authorList>
    </citation>
    <scope>NUCLEOTIDE SEQUENCE [LARGE SCALE GENOMIC DNA]</scope>
    <source>
        <strain evidence="5 11">AF24-4</strain>
        <strain evidence="7 12">AM27-11</strain>
        <strain evidence="6 10">AM32-8LB</strain>
    </source>
</reference>
<dbReference type="Proteomes" id="UP000049828">
    <property type="component" value="Unassembled WGS sequence"/>
</dbReference>
<dbReference type="Proteomes" id="UP000286271">
    <property type="component" value="Unassembled WGS sequence"/>
</dbReference>
<dbReference type="RefSeq" id="WP_021922213.1">
    <property type="nucleotide sequence ID" value="NZ_CAKZTK010000060.1"/>
</dbReference>
<accession>A0A0M6WZX5</accession>
<sequence>MKLRKNSGKILWGLFFILAAVYVVVSKLWIMPEISVFSVLLTVFFIWLFLNGIRNVNFWEILFSIAFICIIYDDWLGITALTPWTVLGAALLGSIGLSLIFKKKSGHSPSISFEFDSDSDNEDGKYIGENIKIDNNFGTAIKYVNSDNFCMADVDNSFGSLTVYFDNAIIQSGSAKIKVDNSFGETNLYIPKEWKTENNLGQAFGSVKIHGVCEGSSNNTLKLKGETSFGEINIYYI</sequence>
<dbReference type="OrthoDB" id="2249781at2"/>
<dbReference type="STRING" id="360807.ERS852392_01093"/>
<dbReference type="Proteomes" id="UP000266391">
    <property type="component" value="Unassembled WGS sequence"/>
</dbReference>
<evidence type="ECO:0000259" key="2">
    <source>
        <dbReference type="Pfam" id="PF22570"/>
    </source>
</evidence>
<dbReference type="EMBL" id="QRUN01000041">
    <property type="protein sequence ID" value="RGR64513.1"/>
    <property type="molecule type" value="Genomic_DNA"/>
</dbReference>
<evidence type="ECO:0000313" key="5">
    <source>
        <dbReference type="EMBL" id="RGR64513.1"/>
    </source>
</evidence>
<feature type="domain" description="LiaF transmembrane" evidence="2">
    <location>
        <begin position="11"/>
        <end position="106"/>
    </location>
</feature>
<dbReference type="EMBL" id="QSKW01000008">
    <property type="protein sequence ID" value="RHE98527.1"/>
    <property type="molecule type" value="Genomic_DNA"/>
</dbReference>
<reference evidence="8" key="1">
    <citation type="submission" date="2015-05" db="EMBL/GenBank/DDBJ databases">
        <authorList>
            <consortium name="Pathogen Informatics"/>
        </authorList>
    </citation>
    <scope>NUCLEOTIDE SEQUENCE [LARGE SCALE GENOMIC DNA]</scope>
    <source>
        <strain evidence="4 9">2789STDY5608835</strain>
        <strain evidence="8">L1-83</strain>
    </source>
</reference>
<feature type="transmembrane region" description="Helical" evidence="1">
    <location>
        <begin position="84"/>
        <end position="101"/>
    </location>
</feature>
<dbReference type="InterPro" id="IPR054331">
    <property type="entry name" value="LiaF_TM"/>
</dbReference>
<keyword evidence="1" id="KW-1133">Transmembrane helix</keyword>
<dbReference type="Pfam" id="PF22570">
    <property type="entry name" value="LiaF-TM"/>
    <property type="match status" value="1"/>
</dbReference>
<protein>
    <submittedName>
        <fullName evidence="4">Predicted membrane protein</fullName>
    </submittedName>
</protein>
<feature type="transmembrane region" description="Helical" evidence="1">
    <location>
        <begin position="36"/>
        <end position="53"/>
    </location>
</feature>
<evidence type="ECO:0000313" key="8">
    <source>
        <dbReference type="Proteomes" id="UP000049828"/>
    </source>
</evidence>
<dbReference type="Proteomes" id="UP000285820">
    <property type="component" value="Unassembled WGS sequence"/>
</dbReference>
<evidence type="ECO:0000313" key="7">
    <source>
        <dbReference type="EMBL" id="RHE98527.1"/>
    </source>
</evidence>
<proteinExistence type="predicted"/>
<evidence type="ECO:0000313" key="9">
    <source>
        <dbReference type="Proteomes" id="UP000095395"/>
    </source>
</evidence>
<dbReference type="EMBL" id="CYYR01000006">
    <property type="protein sequence ID" value="CUN69455.1"/>
    <property type="molecule type" value="Genomic_DNA"/>
</dbReference>
<reference evidence="3" key="2">
    <citation type="submission" date="2015-05" db="EMBL/GenBank/DDBJ databases">
        <authorList>
            <person name="Wang D.B."/>
            <person name="Wang M."/>
        </authorList>
    </citation>
    <scope>NUCLEOTIDE SEQUENCE [LARGE SCALE GENOMIC DNA]</scope>
    <source>
        <strain evidence="3">L1-83</strain>
    </source>
</reference>
<dbReference type="EMBL" id="QSIQ01000043">
    <property type="protein sequence ID" value="RHC98667.1"/>
    <property type="molecule type" value="Genomic_DNA"/>
</dbReference>
<evidence type="ECO:0000313" key="6">
    <source>
        <dbReference type="EMBL" id="RHC98667.1"/>
    </source>
</evidence>
<keyword evidence="8" id="KW-1185">Reference proteome</keyword>
<evidence type="ECO:0000313" key="4">
    <source>
        <dbReference type="EMBL" id="CUN69455.1"/>
    </source>
</evidence>
<organism evidence="3 8">
    <name type="scientific">Roseburia inulinivorans</name>
    <dbReference type="NCBI Taxonomy" id="360807"/>
    <lineage>
        <taxon>Bacteria</taxon>
        <taxon>Bacillati</taxon>
        <taxon>Bacillota</taxon>
        <taxon>Clostridia</taxon>
        <taxon>Lachnospirales</taxon>
        <taxon>Lachnospiraceae</taxon>
        <taxon>Roseburia</taxon>
    </lineage>
</organism>
<feature type="transmembrane region" description="Helical" evidence="1">
    <location>
        <begin position="12"/>
        <end position="30"/>
    </location>
</feature>
<evidence type="ECO:0000313" key="10">
    <source>
        <dbReference type="Proteomes" id="UP000266391"/>
    </source>
</evidence>
<evidence type="ECO:0000256" key="1">
    <source>
        <dbReference type="SAM" id="Phobius"/>
    </source>
</evidence>
<dbReference type="EMBL" id="CVRS01000129">
    <property type="protein sequence ID" value="CRL43282.1"/>
    <property type="molecule type" value="Genomic_DNA"/>
</dbReference>
<dbReference type="AlphaFoldDB" id="A0A0M6WZX5"/>
<keyword evidence="1" id="KW-0812">Transmembrane</keyword>